<gene>
    <name evidence="2" type="ORF">SAMN05421693_10562</name>
</gene>
<dbReference type="Pfam" id="PF04325">
    <property type="entry name" value="DUF465"/>
    <property type="match status" value="1"/>
</dbReference>
<proteinExistence type="predicted"/>
<keyword evidence="1" id="KW-0175">Coiled coil</keyword>
<dbReference type="InterPro" id="IPR038444">
    <property type="entry name" value="DUF465_sf"/>
</dbReference>
<protein>
    <recommendedName>
        <fullName evidence="4">DUF465 domain-containing protein</fullName>
    </recommendedName>
</protein>
<evidence type="ECO:0000256" key="1">
    <source>
        <dbReference type="SAM" id="Coils"/>
    </source>
</evidence>
<accession>A0A1H9AGX1</accession>
<keyword evidence="3" id="KW-1185">Reference proteome</keyword>
<dbReference type="STRING" id="867345.SAMN05421693_10562"/>
<name>A0A1H9AGX1_9GAMM</name>
<evidence type="ECO:0000313" key="3">
    <source>
        <dbReference type="Proteomes" id="UP000199496"/>
    </source>
</evidence>
<evidence type="ECO:0008006" key="4">
    <source>
        <dbReference type="Google" id="ProtNLM"/>
    </source>
</evidence>
<dbReference type="AlphaFoldDB" id="A0A1H9AGX1"/>
<dbReference type="InterPro" id="IPR007420">
    <property type="entry name" value="DUF465"/>
</dbReference>
<dbReference type="EMBL" id="FOFO01000005">
    <property type="protein sequence ID" value="SEP75909.1"/>
    <property type="molecule type" value="Genomic_DNA"/>
</dbReference>
<dbReference type="Proteomes" id="UP000199496">
    <property type="component" value="Unassembled WGS sequence"/>
</dbReference>
<dbReference type="Gene3D" id="6.10.280.50">
    <property type="match status" value="1"/>
</dbReference>
<evidence type="ECO:0000313" key="2">
    <source>
        <dbReference type="EMBL" id="SEP75909.1"/>
    </source>
</evidence>
<organism evidence="2 3">
    <name type="scientific">Ectothiorhodospira magna</name>
    <dbReference type="NCBI Taxonomy" id="867345"/>
    <lineage>
        <taxon>Bacteria</taxon>
        <taxon>Pseudomonadati</taxon>
        <taxon>Pseudomonadota</taxon>
        <taxon>Gammaproteobacteria</taxon>
        <taxon>Chromatiales</taxon>
        <taxon>Ectothiorhodospiraceae</taxon>
        <taxon>Ectothiorhodospira</taxon>
    </lineage>
</organism>
<feature type="coiled-coil region" evidence="1">
    <location>
        <begin position="13"/>
        <end position="61"/>
    </location>
</feature>
<sequence length="68" mass="7922">MDIEEQDPLCSVLTELREEHRALDDAIQRLAEGPFIDQIRLTRLKKRKLQLKDAIARLESRLIPDLNA</sequence>
<dbReference type="OrthoDB" id="5787087at2"/>
<reference evidence="2 3" key="1">
    <citation type="submission" date="2016-10" db="EMBL/GenBank/DDBJ databases">
        <authorList>
            <person name="de Groot N.N."/>
        </authorList>
    </citation>
    <scope>NUCLEOTIDE SEQUENCE [LARGE SCALE GENOMIC DNA]</scope>
    <source>
        <strain evidence="2 3">B7-7</strain>
    </source>
</reference>